<reference evidence="2" key="2">
    <citation type="submission" date="2015-01" db="EMBL/GenBank/DDBJ databases">
        <title>Evolutionary Origins and Diversification of the Mycorrhizal Mutualists.</title>
        <authorList>
            <consortium name="DOE Joint Genome Institute"/>
            <consortium name="Mycorrhizal Genomics Consortium"/>
            <person name="Kohler A."/>
            <person name="Kuo A."/>
            <person name="Nagy L.G."/>
            <person name="Floudas D."/>
            <person name="Copeland A."/>
            <person name="Barry K.W."/>
            <person name="Cichocki N."/>
            <person name="Veneault-Fourrey C."/>
            <person name="LaButti K."/>
            <person name="Lindquist E.A."/>
            <person name="Lipzen A."/>
            <person name="Lundell T."/>
            <person name="Morin E."/>
            <person name="Murat C."/>
            <person name="Riley R."/>
            <person name="Ohm R."/>
            <person name="Sun H."/>
            <person name="Tunlid A."/>
            <person name="Henrissat B."/>
            <person name="Grigoriev I.V."/>
            <person name="Hibbett D.S."/>
            <person name="Martin F."/>
        </authorList>
    </citation>
    <scope>NUCLEOTIDE SEQUENCE [LARGE SCALE GENOMIC DNA]</scope>
    <source>
        <strain evidence="2">Foug A</strain>
    </source>
</reference>
<dbReference type="HOGENOM" id="CLU_1571561_0_0_1"/>
<evidence type="ECO:0000313" key="2">
    <source>
        <dbReference type="Proteomes" id="UP000053989"/>
    </source>
</evidence>
<protein>
    <submittedName>
        <fullName evidence="1">Uncharacterized protein</fullName>
    </submittedName>
</protein>
<proteinExistence type="predicted"/>
<accession>A0A0C3DPZ7</accession>
<dbReference type="AlphaFoldDB" id="A0A0C3DPZ7"/>
<dbReference type="Proteomes" id="UP000053989">
    <property type="component" value="Unassembled WGS sequence"/>
</dbReference>
<evidence type="ECO:0000313" key="1">
    <source>
        <dbReference type="EMBL" id="KIM62735.1"/>
    </source>
</evidence>
<dbReference type="InParanoid" id="A0A0C3DPZ7"/>
<keyword evidence="2" id="KW-1185">Reference proteome</keyword>
<reference evidence="1 2" key="1">
    <citation type="submission" date="2014-04" db="EMBL/GenBank/DDBJ databases">
        <authorList>
            <consortium name="DOE Joint Genome Institute"/>
            <person name="Kuo A."/>
            <person name="Kohler A."/>
            <person name="Nagy L.G."/>
            <person name="Floudas D."/>
            <person name="Copeland A."/>
            <person name="Barry K.W."/>
            <person name="Cichocki N."/>
            <person name="Veneault-Fourrey C."/>
            <person name="LaButti K."/>
            <person name="Lindquist E.A."/>
            <person name="Lipzen A."/>
            <person name="Lundell T."/>
            <person name="Morin E."/>
            <person name="Murat C."/>
            <person name="Sun H."/>
            <person name="Tunlid A."/>
            <person name="Henrissat B."/>
            <person name="Grigoriev I.V."/>
            <person name="Hibbett D.S."/>
            <person name="Martin F."/>
            <person name="Nordberg H.P."/>
            <person name="Cantor M.N."/>
            <person name="Hua S.X."/>
        </authorList>
    </citation>
    <scope>NUCLEOTIDE SEQUENCE [LARGE SCALE GENOMIC DNA]</scope>
    <source>
        <strain evidence="1 2">Foug A</strain>
    </source>
</reference>
<dbReference type="EMBL" id="KN822040">
    <property type="protein sequence ID" value="KIM62735.1"/>
    <property type="molecule type" value="Genomic_DNA"/>
</dbReference>
<name>A0A0C3DPZ7_9AGAM</name>
<sequence>MGTGFTTKLTQTGIVLWVTFNSATFSGFEAPPDLAKVAGPDQGVGAYIFKGGGTGSGYCPFFCGRRSTSIFCVVGFHSATFPALGALCVPAMCRRRKAYTFHHVHWREVPLADSHQWQISAGASLEPELSMFMATAADRPRDDVWRNLPCSGKEGHTKVIFIVIWLITNR</sequence>
<gene>
    <name evidence="1" type="ORF">SCLCIDRAFT_790547</name>
</gene>
<organism evidence="1 2">
    <name type="scientific">Scleroderma citrinum Foug A</name>
    <dbReference type="NCBI Taxonomy" id="1036808"/>
    <lineage>
        <taxon>Eukaryota</taxon>
        <taxon>Fungi</taxon>
        <taxon>Dikarya</taxon>
        <taxon>Basidiomycota</taxon>
        <taxon>Agaricomycotina</taxon>
        <taxon>Agaricomycetes</taxon>
        <taxon>Agaricomycetidae</taxon>
        <taxon>Boletales</taxon>
        <taxon>Sclerodermatineae</taxon>
        <taxon>Sclerodermataceae</taxon>
        <taxon>Scleroderma</taxon>
    </lineage>
</organism>